<dbReference type="Proteomes" id="UP000189739">
    <property type="component" value="Unassembled WGS sequence"/>
</dbReference>
<proteinExistence type="predicted"/>
<gene>
    <name evidence="2" type="ORF">BC343_02390</name>
</gene>
<sequence length="99" mass="10741">MRKIKSNLTLFAMLLGISAAFAFKTPEPKKFASVWRRIATSSTRETSNSWMQGSGSGNCVSATKICTASFADGYDPNQHTLQENTDNAEGTVNLGYKAN</sequence>
<feature type="signal peptide" evidence="1">
    <location>
        <begin position="1"/>
        <end position="22"/>
    </location>
</feature>
<dbReference type="Pfam" id="PF20130">
    <property type="entry name" value="DUF6520"/>
    <property type="match status" value="1"/>
</dbReference>
<keyword evidence="1" id="KW-0732">Signal</keyword>
<protein>
    <submittedName>
        <fullName evidence="2">Uncharacterized protein</fullName>
    </submittedName>
</protein>
<feature type="chain" id="PRO_5010567265" evidence="1">
    <location>
        <begin position="23"/>
        <end position="99"/>
    </location>
</feature>
<dbReference type="InterPro" id="IPR045391">
    <property type="entry name" value="DUF6520"/>
</dbReference>
<evidence type="ECO:0000313" key="2">
    <source>
        <dbReference type="EMBL" id="OOQ61931.1"/>
    </source>
</evidence>
<comment type="caution">
    <text evidence="2">The sequence shown here is derived from an EMBL/GenBank/DDBJ whole genome shotgun (WGS) entry which is preliminary data.</text>
</comment>
<accession>A0A1S9PLX2</accession>
<evidence type="ECO:0000313" key="3">
    <source>
        <dbReference type="Proteomes" id="UP000189739"/>
    </source>
</evidence>
<name>A0A1S9PLX2_9SPHI</name>
<dbReference type="AlphaFoldDB" id="A0A1S9PLX2"/>
<dbReference type="OrthoDB" id="1496271at2"/>
<evidence type="ECO:0000256" key="1">
    <source>
        <dbReference type="SAM" id="SignalP"/>
    </source>
</evidence>
<reference evidence="2 3" key="1">
    <citation type="submission" date="2016-07" db="EMBL/GenBank/DDBJ databases">
        <title>Genomic analysis of zinc-resistant bacterium Mucilaginibacter pedocola TBZ30.</title>
        <authorList>
            <person name="Huang J."/>
            <person name="Tang J."/>
        </authorList>
    </citation>
    <scope>NUCLEOTIDE SEQUENCE [LARGE SCALE GENOMIC DNA]</scope>
    <source>
        <strain evidence="2 3">TBZ30</strain>
    </source>
</reference>
<keyword evidence="3" id="KW-1185">Reference proteome</keyword>
<organism evidence="2 3">
    <name type="scientific">Mucilaginibacter pedocola</name>
    <dbReference type="NCBI Taxonomy" id="1792845"/>
    <lineage>
        <taxon>Bacteria</taxon>
        <taxon>Pseudomonadati</taxon>
        <taxon>Bacteroidota</taxon>
        <taxon>Sphingobacteriia</taxon>
        <taxon>Sphingobacteriales</taxon>
        <taxon>Sphingobacteriaceae</taxon>
        <taxon>Mucilaginibacter</taxon>
    </lineage>
</organism>
<dbReference type="RefSeq" id="WP_143822036.1">
    <property type="nucleotide sequence ID" value="NZ_MBTF01000001.1"/>
</dbReference>
<dbReference type="EMBL" id="MBTF01000001">
    <property type="protein sequence ID" value="OOQ61931.1"/>
    <property type="molecule type" value="Genomic_DNA"/>
</dbReference>